<gene>
    <name evidence="2" type="primary">yflK</name>
    <name evidence="2" type="ORF">GCM10008938_23820</name>
</gene>
<dbReference type="PANTHER" id="PTHR30212:SF2">
    <property type="entry name" value="PROTEIN YIIM"/>
    <property type="match status" value="1"/>
</dbReference>
<dbReference type="EMBL" id="BMOD01000008">
    <property type="protein sequence ID" value="GGJ37037.1"/>
    <property type="molecule type" value="Genomic_DNA"/>
</dbReference>
<dbReference type="PROSITE" id="PS51340">
    <property type="entry name" value="MOSC"/>
    <property type="match status" value="1"/>
</dbReference>
<dbReference type="Gene3D" id="2.40.33.20">
    <property type="entry name" value="PK beta-barrel domain-like"/>
    <property type="match status" value="1"/>
</dbReference>
<evidence type="ECO:0000259" key="1">
    <source>
        <dbReference type="PROSITE" id="PS51340"/>
    </source>
</evidence>
<dbReference type="PANTHER" id="PTHR30212">
    <property type="entry name" value="PROTEIN YIIM"/>
    <property type="match status" value="1"/>
</dbReference>
<name>A0ABQ2D1D6_9DEIO</name>
<reference evidence="3" key="1">
    <citation type="journal article" date="2019" name="Int. J. Syst. Evol. Microbiol.">
        <title>The Global Catalogue of Microorganisms (GCM) 10K type strain sequencing project: providing services to taxonomists for standard genome sequencing and annotation.</title>
        <authorList>
            <consortium name="The Broad Institute Genomics Platform"/>
            <consortium name="The Broad Institute Genome Sequencing Center for Infectious Disease"/>
            <person name="Wu L."/>
            <person name="Ma J."/>
        </authorList>
    </citation>
    <scope>NUCLEOTIDE SEQUENCE [LARGE SCALE GENOMIC DNA]</scope>
    <source>
        <strain evidence="3">JCM 14370</strain>
    </source>
</reference>
<keyword evidence="3" id="KW-1185">Reference proteome</keyword>
<dbReference type="InterPro" id="IPR052353">
    <property type="entry name" value="Benzoxazolinone_Detox_Enz"/>
</dbReference>
<proteinExistence type="predicted"/>
<dbReference type="Pfam" id="PF03473">
    <property type="entry name" value="MOSC"/>
    <property type="match status" value="1"/>
</dbReference>
<dbReference type="InterPro" id="IPR005302">
    <property type="entry name" value="MoCF_Sase_C"/>
</dbReference>
<accession>A0ABQ2D1D6</accession>
<sequence>MILQTLSIGQAQEHPYQSGLVQSAIVKHSTPEKLQLTFTGLVGDQQVDRRYHGGPDKAICVYASEHYPFWNARLDRELPVPAFGENFTTQGLLESVVCIGDVYQIGGVRVQVTQPRQPCFKLAMRHGIRDLAVQVTGSGFTGFYFRVLEEGLVQAGEPITLLEKGQITIAEANRVMHVDRQDLAGIERLLQEPALSEAWQKELGKRQ</sequence>
<dbReference type="Pfam" id="PF03475">
    <property type="entry name" value="YiiM_3-alpha"/>
    <property type="match status" value="1"/>
</dbReference>
<dbReference type="Proteomes" id="UP000632222">
    <property type="component" value="Unassembled WGS sequence"/>
</dbReference>
<comment type="caution">
    <text evidence="2">The sequence shown here is derived from an EMBL/GenBank/DDBJ whole genome shotgun (WGS) entry which is preliminary data.</text>
</comment>
<evidence type="ECO:0000313" key="3">
    <source>
        <dbReference type="Proteomes" id="UP000632222"/>
    </source>
</evidence>
<dbReference type="SUPFAM" id="SSF50800">
    <property type="entry name" value="PK beta-barrel domain-like"/>
    <property type="match status" value="1"/>
</dbReference>
<evidence type="ECO:0000313" key="2">
    <source>
        <dbReference type="EMBL" id="GGJ37037.1"/>
    </source>
</evidence>
<dbReference type="InterPro" id="IPR005163">
    <property type="entry name" value="Tri_helical_YiiM-like"/>
</dbReference>
<dbReference type="InterPro" id="IPR011037">
    <property type="entry name" value="Pyrv_Knase-like_insert_dom_sf"/>
</dbReference>
<protein>
    <recommendedName>
        <fullName evidence="1">MOSC domain-containing protein</fullName>
    </recommendedName>
</protein>
<dbReference type="RefSeq" id="WP_229684757.1">
    <property type="nucleotide sequence ID" value="NZ_BMOD01000008.1"/>
</dbReference>
<organism evidence="2 3">
    <name type="scientific">Deinococcus roseus</name>
    <dbReference type="NCBI Taxonomy" id="392414"/>
    <lineage>
        <taxon>Bacteria</taxon>
        <taxon>Thermotogati</taxon>
        <taxon>Deinococcota</taxon>
        <taxon>Deinococci</taxon>
        <taxon>Deinococcales</taxon>
        <taxon>Deinococcaceae</taxon>
        <taxon>Deinococcus</taxon>
    </lineage>
</organism>
<feature type="domain" description="MOSC" evidence="1">
    <location>
        <begin position="28"/>
        <end position="162"/>
    </location>
</feature>